<dbReference type="RefSeq" id="XP_022333596.1">
    <property type="nucleotide sequence ID" value="XM_022477888.1"/>
</dbReference>
<keyword evidence="5 9" id="KW-0378">Hydrolase</keyword>
<evidence type="ECO:0000259" key="12">
    <source>
        <dbReference type="PROSITE" id="PS50222"/>
    </source>
</evidence>
<dbReference type="InterPro" id="IPR018247">
    <property type="entry name" value="EF_Hand_1_Ca_BS"/>
</dbReference>
<evidence type="ECO:0000256" key="5">
    <source>
        <dbReference type="ARBA" id="ARBA00022801"/>
    </source>
</evidence>
<dbReference type="PANTHER" id="PTHR10183">
    <property type="entry name" value="CALPAIN"/>
    <property type="match status" value="1"/>
</dbReference>
<feature type="active site" evidence="8 9">
    <location>
        <position position="159"/>
    </location>
</feature>
<evidence type="ECO:0000256" key="4">
    <source>
        <dbReference type="ARBA" id="ARBA00022737"/>
    </source>
</evidence>
<evidence type="ECO:0000256" key="6">
    <source>
        <dbReference type="ARBA" id="ARBA00022807"/>
    </source>
</evidence>
<evidence type="ECO:0000256" key="7">
    <source>
        <dbReference type="ARBA" id="ARBA00022837"/>
    </source>
</evidence>
<dbReference type="Gene3D" id="2.60.120.380">
    <property type="match status" value="1"/>
</dbReference>
<gene>
    <name evidence="14" type="primary">LOC111130693</name>
</gene>
<dbReference type="Gene3D" id="1.10.238.10">
    <property type="entry name" value="EF-hand"/>
    <property type="match status" value="1"/>
</dbReference>
<dbReference type="PROSITE" id="PS00139">
    <property type="entry name" value="THIOL_PROTEASE_CYS"/>
    <property type="match status" value="1"/>
</dbReference>
<dbReference type="CDD" id="cd00044">
    <property type="entry name" value="CysPc"/>
    <property type="match status" value="1"/>
</dbReference>
<dbReference type="InterPro" id="IPR002048">
    <property type="entry name" value="EF_hand_dom"/>
</dbReference>
<feature type="domain" description="EF-hand" evidence="12">
    <location>
        <begin position="659"/>
        <end position="694"/>
    </location>
</feature>
<keyword evidence="7" id="KW-0106">Calcium</keyword>
<dbReference type="CDD" id="cd00214">
    <property type="entry name" value="Calpain_III"/>
    <property type="match status" value="1"/>
</dbReference>
<evidence type="ECO:0000256" key="10">
    <source>
        <dbReference type="SAM" id="MobiDB-lite"/>
    </source>
</evidence>
<dbReference type="FunFam" id="2.60.120.380:FF:000001">
    <property type="entry name" value="Calpain-1 catalytic subunit"/>
    <property type="match status" value="1"/>
</dbReference>
<dbReference type="SMART" id="SM00720">
    <property type="entry name" value="calpain_III"/>
    <property type="match status" value="1"/>
</dbReference>
<dbReference type="PROSITE" id="PS00018">
    <property type="entry name" value="EF_HAND_1"/>
    <property type="match status" value="1"/>
</dbReference>
<dbReference type="SMART" id="SM00054">
    <property type="entry name" value="EFh"/>
    <property type="match status" value="2"/>
</dbReference>
<keyword evidence="6 9" id="KW-0788">Thiol protease</keyword>
<dbReference type="FunFam" id="3.90.70.10:FF:000001">
    <property type="entry name" value="Calpain-1 catalytic subunit"/>
    <property type="match status" value="1"/>
</dbReference>
<dbReference type="SMART" id="SM00230">
    <property type="entry name" value="CysPc"/>
    <property type="match status" value="1"/>
</dbReference>
<dbReference type="GeneID" id="111130693"/>
<dbReference type="InterPro" id="IPR036213">
    <property type="entry name" value="Calpain_III_sf"/>
</dbReference>
<accession>A0A8B8E2U0</accession>
<dbReference type="Gene3D" id="3.90.70.10">
    <property type="entry name" value="Cysteine proteinases"/>
    <property type="match status" value="1"/>
</dbReference>
<feature type="region of interest" description="Disordered" evidence="10">
    <location>
        <begin position="25"/>
        <end position="45"/>
    </location>
</feature>
<dbReference type="KEGG" id="cvn:111130693"/>
<dbReference type="PRINTS" id="PR00704">
    <property type="entry name" value="CALPAIN"/>
</dbReference>
<evidence type="ECO:0000256" key="8">
    <source>
        <dbReference type="PIRSR" id="PIRSR622684-1"/>
    </source>
</evidence>
<dbReference type="PANTHER" id="PTHR10183:SF433">
    <property type="entry name" value="CALPAIN-A-RELATED"/>
    <property type="match status" value="1"/>
</dbReference>
<reference evidence="14" key="1">
    <citation type="submission" date="2025-08" db="UniProtKB">
        <authorList>
            <consortium name="RefSeq"/>
        </authorList>
    </citation>
    <scope>IDENTIFICATION</scope>
    <source>
        <tissue evidence="14">Whole sample</tissue>
    </source>
</reference>
<dbReference type="OrthoDB" id="424753at2759"/>
<dbReference type="InterPro" id="IPR022683">
    <property type="entry name" value="Calpain_III"/>
</dbReference>
<dbReference type="InterPro" id="IPR000169">
    <property type="entry name" value="Pept_cys_AS"/>
</dbReference>
<dbReference type="GO" id="GO:0005737">
    <property type="term" value="C:cytoplasm"/>
    <property type="evidence" value="ECO:0007669"/>
    <property type="project" value="TreeGrafter"/>
</dbReference>
<evidence type="ECO:0000256" key="1">
    <source>
        <dbReference type="ARBA" id="ARBA00007623"/>
    </source>
</evidence>
<dbReference type="GO" id="GO:0006508">
    <property type="term" value="P:proteolysis"/>
    <property type="evidence" value="ECO:0007669"/>
    <property type="project" value="UniProtKB-KW"/>
</dbReference>
<dbReference type="InterPro" id="IPR038765">
    <property type="entry name" value="Papain-like_cys_pep_sf"/>
</dbReference>
<feature type="active site" evidence="8 9">
    <location>
        <position position="323"/>
    </location>
</feature>
<protein>
    <submittedName>
        <fullName evidence="14">Calpain-9-like</fullName>
    </submittedName>
</protein>
<dbReference type="InterPro" id="IPR001300">
    <property type="entry name" value="Peptidase_C2_calpain_cat"/>
</dbReference>
<sequence>MAFVGGNTRTSRGIANMDASNGPGYANTGVLLQNNPSGQSNDPPYAQPHQYHNGVSLEKFHNVGVSSRPHVREADSHSCHHRGKSHFDNIRSECLRRGRLYEDPEFLAHESSVYYSRSPSFRIEWKRPSEIASQYRLKPAFFLDNATKFDVIQGDLGDCWVVSAIACLTSPDHRELFRRVVPADQGFQDGWYAGIFRFNFWHFGRWVEVVVDDRLPTHRGQLMFVHSWHKNEFWAALMEKAYAKLYGSYEALKGGNVADALTDFTGGICEGYTLRGVNSNVPRNIVNILFKALDRLSLIGCGISPVKSSSVEQKLPNGLVAGHAYSVTDLREILLMTDNRETPITLIRVRNPWGNKVEWKGAWGDRSREWNSIPESDREKMGLVFRDDGEFWMEFSDFMHNFDSLEICNLTPDSPVEMPKQWNTAEYHGRWQRGFNAGGRPKYRDSHWTNPQFKVTLSDTDEDGDKVCSFIVQLMQKDRRKIKDKGEKLIYIGFLVYRVMQGHVVPLKRDFFETNQSVESSGHFINMRQRIARLSLPPGDYIVVPCTWDLNEEAAFYLRFFFENRSSVEETDEAPVREEQPLPPVDKEKEDHFKRFFHSVSGEDMEVSPYELKTALNEALQKDPQHHHLGIEACKTFVSLLDVDGSGKLGFTEFLYLWKLLQNWKRLFYQYDVDGSGMLNSFELRRVLGAAGFKVDNSTMKSLVWRFADEKFRISLDSYFLCLGRIMKLFNDFDKLKKNDKVTFSLSEWLQRAVL</sequence>
<dbReference type="AlphaFoldDB" id="A0A8B8E2U0"/>
<keyword evidence="13" id="KW-1185">Reference proteome</keyword>
<dbReference type="InterPro" id="IPR033883">
    <property type="entry name" value="C2_III"/>
</dbReference>
<dbReference type="Pfam" id="PF01067">
    <property type="entry name" value="Calpain_III"/>
    <property type="match status" value="1"/>
</dbReference>
<dbReference type="InterPro" id="IPR022682">
    <property type="entry name" value="Calpain_domain_III"/>
</dbReference>
<feature type="active site" evidence="8 9">
    <location>
        <position position="351"/>
    </location>
</feature>
<dbReference type="Pfam" id="PF00648">
    <property type="entry name" value="Peptidase_C2"/>
    <property type="match status" value="1"/>
</dbReference>
<comment type="similarity">
    <text evidence="1">Belongs to the peptidase C2 family.</text>
</comment>
<keyword evidence="2 9" id="KW-0645">Protease</keyword>
<feature type="compositionally biased region" description="Polar residues" evidence="10">
    <location>
        <begin position="30"/>
        <end position="42"/>
    </location>
</feature>
<dbReference type="SUPFAM" id="SSF54001">
    <property type="entry name" value="Cysteine proteinases"/>
    <property type="match status" value="1"/>
</dbReference>
<dbReference type="PROSITE" id="PS50222">
    <property type="entry name" value="EF_HAND_2"/>
    <property type="match status" value="1"/>
</dbReference>
<proteinExistence type="inferred from homology"/>
<dbReference type="PROSITE" id="PS50203">
    <property type="entry name" value="CALPAIN_CAT"/>
    <property type="match status" value="1"/>
</dbReference>
<dbReference type="GO" id="GO:0005509">
    <property type="term" value="F:calcium ion binding"/>
    <property type="evidence" value="ECO:0007669"/>
    <property type="project" value="InterPro"/>
</dbReference>
<feature type="region of interest" description="Disordered" evidence="10">
    <location>
        <begin position="1"/>
        <end position="20"/>
    </location>
</feature>
<dbReference type="Proteomes" id="UP000694844">
    <property type="component" value="Chromosome 4"/>
</dbReference>
<evidence type="ECO:0000256" key="2">
    <source>
        <dbReference type="ARBA" id="ARBA00022670"/>
    </source>
</evidence>
<keyword evidence="4" id="KW-0677">Repeat</keyword>
<dbReference type="GO" id="GO:0004198">
    <property type="term" value="F:calcium-dependent cysteine-type endopeptidase activity"/>
    <property type="evidence" value="ECO:0007669"/>
    <property type="project" value="InterPro"/>
</dbReference>
<dbReference type="InterPro" id="IPR022684">
    <property type="entry name" value="Calpain_cysteine_protease"/>
</dbReference>
<dbReference type="SUPFAM" id="SSF47473">
    <property type="entry name" value="EF-hand"/>
    <property type="match status" value="1"/>
</dbReference>
<organism evidence="13 14">
    <name type="scientific">Crassostrea virginica</name>
    <name type="common">Eastern oyster</name>
    <dbReference type="NCBI Taxonomy" id="6565"/>
    <lineage>
        <taxon>Eukaryota</taxon>
        <taxon>Metazoa</taxon>
        <taxon>Spiralia</taxon>
        <taxon>Lophotrochozoa</taxon>
        <taxon>Mollusca</taxon>
        <taxon>Bivalvia</taxon>
        <taxon>Autobranchia</taxon>
        <taxon>Pteriomorphia</taxon>
        <taxon>Ostreida</taxon>
        <taxon>Ostreoidea</taxon>
        <taxon>Ostreidae</taxon>
        <taxon>Crassostrea</taxon>
    </lineage>
</organism>
<name>A0A8B8E2U0_CRAVI</name>
<feature type="domain" description="Calpain catalytic" evidence="11">
    <location>
        <begin position="100"/>
        <end position="411"/>
    </location>
</feature>
<evidence type="ECO:0000256" key="9">
    <source>
        <dbReference type="PROSITE-ProRule" id="PRU00239"/>
    </source>
</evidence>
<evidence type="ECO:0000259" key="11">
    <source>
        <dbReference type="PROSITE" id="PS50203"/>
    </source>
</evidence>
<dbReference type="SUPFAM" id="SSF49758">
    <property type="entry name" value="Calpain large subunit, middle domain (domain III)"/>
    <property type="match status" value="1"/>
</dbReference>
<evidence type="ECO:0000313" key="14">
    <source>
        <dbReference type="RefSeq" id="XP_022333596.1"/>
    </source>
</evidence>
<dbReference type="InterPro" id="IPR011992">
    <property type="entry name" value="EF-hand-dom_pair"/>
</dbReference>
<keyword evidence="3" id="KW-0479">Metal-binding</keyword>
<evidence type="ECO:0000313" key="13">
    <source>
        <dbReference type="Proteomes" id="UP000694844"/>
    </source>
</evidence>
<evidence type="ECO:0000256" key="3">
    <source>
        <dbReference type="ARBA" id="ARBA00022723"/>
    </source>
</evidence>